<dbReference type="EMBL" id="WUUS01000003">
    <property type="protein sequence ID" value="MXR41039.1"/>
    <property type="molecule type" value="Genomic_DNA"/>
</dbReference>
<keyword evidence="3" id="KW-1185">Reference proteome</keyword>
<evidence type="ECO:0000313" key="3">
    <source>
        <dbReference type="Proteomes" id="UP000437065"/>
    </source>
</evidence>
<dbReference type="OrthoDB" id="304501at2157"/>
<proteinExistence type="predicted"/>
<sequence>MGDPPPGSRDPREESWAGSSGPERRGDEVRSVRERAVATAAPYRRRGTEWSSGASLAEQFRSREYRHASLEYDATLLSDGSVKVLLKGVLWGSDDRDQRYRVQHRREPEPTASIPFDEYETWVRYQYGSVPDDTAPGDGLPSFAPETEPSDDTMTLPWSELFPLHRRLIVELELARNPAFAEYRLRELGEWADARDDLKWDRDAFTQGP</sequence>
<dbReference type="RefSeq" id="WP_159664758.1">
    <property type="nucleotide sequence ID" value="NZ_WUUS01000003.1"/>
</dbReference>
<comment type="caution">
    <text evidence="2">The sequence shown here is derived from an EMBL/GenBank/DDBJ whole genome shotgun (WGS) entry which is preliminary data.</text>
</comment>
<reference evidence="2 3" key="1">
    <citation type="submission" date="2019-12" db="EMBL/GenBank/DDBJ databases">
        <title>Isolation and characterization of three novel carbon monoxide-oxidizing members of Halobacteria from salione crusts and soils.</title>
        <authorList>
            <person name="Myers M.R."/>
            <person name="King G.M."/>
        </authorList>
    </citation>
    <scope>NUCLEOTIDE SEQUENCE [LARGE SCALE GENOMIC DNA]</scope>
    <source>
        <strain evidence="2 3">WSA2</strain>
    </source>
</reference>
<accession>A0A6B0T3E7</accession>
<name>A0A6B0T3E7_9EURY</name>
<protein>
    <submittedName>
        <fullName evidence="2">Uncharacterized protein</fullName>
    </submittedName>
</protein>
<evidence type="ECO:0000313" key="2">
    <source>
        <dbReference type="EMBL" id="MXR41039.1"/>
    </source>
</evidence>
<feature type="compositionally biased region" description="Basic and acidic residues" evidence="1">
    <location>
        <begin position="22"/>
        <end position="34"/>
    </location>
</feature>
<dbReference type="AlphaFoldDB" id="A0A6B0T3E7"/>
<feature type="region of interest" description="Disordered" evidence="1">
    <location>
        <begin position="1"/>
        <end position="34"/>
    </location>
</feature>
<evidence type="ECO:0000256" key="1">
    <source>
        <dbReference type="SAM" id="MobiDB-lite"/>
    </source>
</evidence>
<gene>
    <name evidence="2" type="ORF">GRX01_06760</name>
</gene>
<feature type="region of interest" description="Disordered" evidence="1">
    <location>
        <begin position="133"/>
        <end position="152"/>
    </location>
</feature>
<dbReference type="Proteomes" id="UP000437065">
    <property type="component" value="Unassembled WGS sequence"/>
</dbReference>
<organism evidence="2 3">
    <name type="scientific">Halobaculum saliterrae</name>
    <dbReference type="NCBI Taxonomy" id="2073113"/>
    <lineage>
        <taxon>Archaea</taxon>
        <taxon>Methanobacteriati</taxon>
        <taxon>Methanobacteriota</taxon>
        <taxon>Stenosarchaea group</taxon>
        <taxon>Halobacteria</taxon>
        <taxon>Halobacteriales</taxon>
        <taxon>Haloferacaceae</taxon>
        <taxon>Halobaculum</taxon>
    </lineage>
</organism>